<name>A0A1I1IRZ4_9ACTN</name>
<proteinExistence type="predicted"/>
<keyword evidence="2" id="KW-1185">Reference proteome</keyword>
<dbReference type="Proteomes" id="UP000199207">
    <property type="component" value="Unassembled WGS sequence"/>
</dbReference>
<protein>
    <recommendedName>
        <fullName evidence="3">Cold shock protein, CspA family</fullName>
    </recommendedName>
</protein>
<evidence type="ECO:0000313" key="1">
    <source>
        <dbReference type="EMBL" id="SFC36000.1"/>
    </source>
</evidence>
<sequence>MTEARYGRVVDRRPSGGGHDGKLGLYVVEDEDDGHHYTFDYTDIVSDGFRTIRTGERVRFHLPHPGAWRAGFVIRLDQPDPEDFYA</sequence>
<dbReference type="AlphaFoldDB" id="A0A1I1IRZ4"/>
<dbReference type="EMBL" id="FOLM01000003">
    <property type="protein sequence ID" value="SFC36000.1"/>
    <property type="molecule type" value="Genomic_DNA"/>
</dbReference>
<reference evidence="1 2" key="1">
    <citation type="submission" date="2016-10" db="EMBL/GenBank/DDBJ databases">
        <authorList>
            <person name="de Groot N.N."/>
        </authorList>
    </citation>
    <scope>NUCLEOTIDE SEQUENCE [LARGE SCALE GENOMIC DNA]</scope>
    <source>
        <strain evidence="1 2">CGMCC 4.5739</strain>
    </source>
</reference>
<organism evidence="1 2">
    <name type="scientific">Streptomyces aidingensis</name>
    <dbReference type="NCBI Taxonomy" id="910347"/>
    <lineage>
        <taxon>Bacteria</taxon>
        <taxon>Bacillati</taxon>
        <taxon>Actinomycetota</taxon>
        <taxon>Actinomycetes</taxon>
        <taxon>Kitasatosporales</taxon>
        <taxon>Streptomycetaceae</taxon>
        <taxon>Streptomyces</taxon>
    </lineage>
</organism>
<dbReference type="RefSeq" id="WP_093837928.1">
    <property type="nucleotide sequence ID" value="NZ_FOLM01000003.1"/>
</dbReference>
<dbReference type="STRING" id="910347.SAMN05421773_10370"/>
<evidence type="ECO:0000313" key="2">
    <source>
        <dbReference type="Proteomes" id="UP000199207"/>
    </source>
</evidence>
<accession>A0A1I1IRZ4</accession>
<evidence type="ECO:0008006" key="3">
    <source>
        <dbReference type="Google" id="ProtNLM"/>
    </source>
</evidence>
<gene>
    <name evidence="1" type="ORF">SAMN05421773_10370</name>
</gene>
<dbReference type="OrthoDB" id="3538048at2"/>